<evidence type="ECO:0000259" key="7">
    <source>
        <dbReference type="PROSITE" id="PS50835"/>
    </source>
</evidence>
<comment type="subcellular location">
    <subcellularLocation>
        <location evidence="1">Membrane</location>
    </subcellularLocation>
</comment>
<reference evidence="8" key="2">
    <citation type="submission" date="2025-09" db="UniProtKB">
        <authorList>
            <consortium name="Ensembl"/>
        </authorList>
    </citation>
    <scope>IDENTIFICATION</scope>
</reference>
<dbReference type="InterPro" id="IPR036179">
    <property type="entry name" value="Ig-like_dom_sf"/>
</dbReference>
<dbReference type="Pfam" id="PF07654">
    <property type="entry name" value="C1-set"/>
    <property type="match status" value="1"/>
</dbReference>
<feature type="signal peptide" evidence="6">
    <location>
        <begin position="1"/>
        <end position="25"/>
    </location>
</feature>
<name>A0A8C0IV50_CHEAB</name>
<evidence type="ECO:0000313" key="8">
    <source>
        <dbReference type="Ensembl" id="ENSCABP00000021918.1"/>
    </source>
</evidence>
<dbReference type="SUPFAM" id="SSF48726">
    <property type="entry name" value="Immunoglobulin"/>
    <property type="match status" value="1"/>
</dbReference>
<feature type="chain" id="PRO_5034189655" description="Ig-like domain-containing protein" evidence="6">
    <location>
        <begin position="26"/>
        <end position="181"/>
    </location>
</feature>
<dbReference type="Ensembl" id="ENSCABT00000024014.1">
    <property type="protein sequence ID" value="ENSCABP00000021918.1"/>
    <property type="gene ID" value="ENSCABG00000016156.1"/>
</dbReference>
<dbReference type="InterPro" id="IPR007110">
    <property type="entry name" value="Ig-like_dom"/>
</dbReference>
<keyword evidence="3" id="KW-0472">Membrane</keyword>
<evidence type="ECO:0000313" key="9">
    <source>
        <dbReference type="Proteomes" id="UP000694404"/>
    </source>
</evidence>
<dbReference type="GO" id="GO:0005615">
    <property type="term" value="C:extracellular space"/>
    <property type="evidence" value="ECO:0007669"/>
    <property type="project" value="TreeGrafter"/>
</dbReference>
<dbReference type="SMART" id="SM00407">
    <property type="entry name" value="IGc1"/>
    <property type="match status" value="1"/>
</dbReference>
<evidence type="ECO:0000256" key="3">
    <source>
        <dbReference type="ARBA" id="ARBA00023136"/>
    </source>
</evidence>
<dbReference type="PANTHER" id="PTHR16675">
    <property type="entry name" value="MHC CLASS I-RELATED"/>
    <property type="match status" value="1"/>
</dbReference>
<dbReference type="Proteomes" id="UP000694404">
    <property type="component" value="Unplaced"/>
</dbReference>
<evidence type="ECO:0000256" key="6">
    <source>
        <dbReference type="SAM" id="SignalP"/>
    </source>
</evidence>
<proteinExistence type="predicted"/>
<dbReference type="FunFam" id="2.60.40.10:FF:000204">
    <property type="entry name" value="Major histocompatibility complex, class I-related protein"/>
    <property type="match status" value="1"/>
</dbReference>
<organism evidence="8 9">
    <name type="scientific">Chelonoidis abingdonii</name>
    <name type="common">Abingdon island giant tortoise</name>
    <name type="synonym">Testudo abingdonii</name>
    <dbReference type="NCBI Taxonomy" id="106734"/>
    <lineage>
        <taxon>Eukaryota</taxon>
        <taxon>Metazoa</taxon>
        <taxon>Chordata</taxon>
        <taxon>Craniata</taxon>
        <taxon>Vertebrata</taxon>
        <taxon>Euteleostomi</taxon>
        <taxon>Archelosauria</taxon>
        <taxon>Testudinata</taxon>
        <taxon>Testudines</taxon>
        <taxon>Cryptodira</taxon>
        <taxon>Durocryptodira</taxon>
        <taxon>Testudinoidea</taxon>
        <taxon>Testudinidae</taxon>
        <taxon>Chelonoidis</taxon>
    </lineage>
</organism>
<reference evidence="8" key="1">
    <citation type="submission" date="2025-08" db="UniProtKB">
        <authorList>
            <consortium name="Ensembl"/>
        </authorList>
    </citation>
    <scope>IDENTIFICATION</scope>
</reference>
<dbReference type="Gene3D" id="2.60.40.10">
    <property type="entry name" value="Immunoglobulins"/>
    <property type="match status" value="1"/>
</dbReference>
<sequence>MLFRAACISCLLHCPGLWYVAPALCLSPAPPEVSVSRRDTPDGSVTLSCRARGFYPRPIHVSWVRDGEDILAKMDSSGILSNADNTYYTPLSLEISLQQQDGHRYACRVEHSSRGELRPALGGESSLLTTAISSSGYWVLGCCIAGFVSLLQRVLTKSPVTGPFSSQGFASTSLLGIFVSI</sequence>
<evidence type="ECO:0000256" key="5">
    <source>
        <dbReference type="ARBA" id="ARBA00023180"/>
    </source>
</evidence>
<feature type="domain" description="Ig-like" evidence="7">
    <location>
        <begin position="31"/>
        <end position="118"/>
    </location>
</feature>
<keyword evidence="9" id="KW-1185">Reference proteome</keyword>
<evidence type="ECO:0000256" key="4">
    <source>
        <dbReference type="ARBA" id="ARBA00023157"/>
    </source>
</evidence>
<protein>
    <recommendedName>
        <fullName evidence="7">Ig-like domain-containing protein</fullName>
    </recommendedName>
</protein>
<evidence type="ECO:0000256" key="1">
    <source>
        <dbReference type="ARBA" id="ARBA00004370"/>
    </source>
</evidence>
<dbReference type="InterPro" id="IPR050208">
    <property type="entry name" value="MHC_class-I_related"/>
</dbReference>
<dbReference type="PANTHER" id="PTHR16675:SF67">
    <property type="entry name" value="IG-LIKE DOMAIN-CONTAINING PROTEIN"/>
    <property type="match status" value="1"/>
</dbReference>
<dbReference type="InterPro" id="IPR013783">
    <property type="entry name" value="Ig-like_fold"/>
</dbReference>
<dbReference type="PROSITE" id="PS50835">
    <property type="entry name" value="IG_LIKE"/>
    <property type="match status" value="1"/>
</dbReference>
<dbReference type="AlphaFoldDB" id="A0A8C0IV50"/>
<keyword evidence="2 6" id="KW-0732">Signal</keyword>
<dbReference type="GO" id="GO:0006955">
    <property type="term" value="P:immune response"/>
    <property type="evidence" value="ECO:0007669"/>
    <property type="project" value="TreeGrafter"/>
</dbReference>
<accession>A0A8C0IV50</accession>
<keyword evidence="4" id="KW-1015">Disulfide bond</keyword>
<dbReference type="GO" id="GO:0009897">
    <property type="term" value="C:external side of plasma membrane"/>
    <property type="evidence" value="ECO:0007669"/>
    <property type="project" value="TreeGrafter"/>
</dbReference>
<dbReference type="GeneTree" id="ENSGT01120000271826"/>
<dbReference type="InterPro" id="IPR003597">
    <property type="entry name" value="Ig_C1-set"/>
</dbReference>
<keyword evidence="5" id="KW-0325">Glycoprotein</keyword>
<evidence type="ECO:0000256" key="2">
    <source>
        <dbReference type="ARBA" id="ARBA00022729"/>
    </source>
</evidence>